<feature type="region of interest" description="Disordered" evidence="1">
    <location>
        <begin position="75"/>
        <end position="100"/>
    </location>
</feature>
<organism evidence="2 3">
    <name type="scientific">Hymenoscyphus albidus</name>
    <dbReference type="NCBI Taxonomy" id="595503"/>
    <lineage>
        <taxon>Eukaryota</taxon>
        <taxon>Fungi</taxon>
        <taxon>Dikarya</taxon>
        <taxon>Ascomycota</taxon>
        <taxon>Pezizomycotina</taxon>
        <taxon>Leotiomycetes</taxon>
        <taxon>Helotiales</taxon>
        <taxon>Helotiaceae</taxon>
        <taxon>Hymenoscyphus</taxon>
    </lineage>
</organism>
<feature type="compositionally biased region" description="Basic and acidic residues" evidence="1">
    <location>
        <begin position="23"/>
        <end position="33"/>
    </location>
</feature>
<protein>
    <submittedName>
        <fullName evidence="2">Uncharacterized protein</fullName>
    </submittedName>
</protein>
<name>A0A9N9Q5N3_9HELO</name>
<dbReference type="Proteomes" id="UP000701801">
    <property type="component" value="Unassembled WGS sequence"/>
</dbReference>
<feature type="region of interest" description="Disordered" evidence="1">
    <location>
        <begin position="1"/>
        <end position="43"/>
    </location>
</feature>
<evidence type="ECO:0000313" key="2">
    <source>
        <dbReference type="EMBL" id="CAG8974596.1"/>
    </source>
</evidence>
<reference evidence="2" key="1">
    <citation type="submission" date="2021-07" db="EMBL/GenBank/DDBJ databases">
        <authorList>
            <person name="Durling M."/>
        </authorList>
    </citation>
    <scope>NUCLEOTIDE SEQUENCE</scope>
</reference>
<evidence type="ECO:0000313" key="3">
    <source>
        <dbReference type="Proteomes" id="UP000701801"/>
    </source>
</evidence>
<gene>
    <name evidence="2" type="ORF">HYALB_00004393</name>
</gene>
<dbReference type="AlphaFoldDB" id="A0A9N9Q5N3"/>
<accession>A0A9N9Q5N3</accession>
<proteinExistence type="predicted"/>
<sequence>MNPGGRPSQLQLSWSGASDGLLTEERPDEHWWEAHPSTKPQTRQSLALGQLILTSLMTRTMSILNSCSSTVVLSKHSKSPLPLPPSAERGGHHSAPDDCPFLTSMQMQWVPT</sequence>
<dbReference type="EMBL" id="CAJVRM010000109">
    <property type="protein sequence ID" value="CAG8974596.1"/>
    <property type="molecule type" value="Genomic_DNA"/>
</dbReference>
<evidence type="ECO:0000256" key="1">
    <source>
        <dbReference type="SAM" id="MobiDB-lite"/>
    </source>
</evidence>
<comment type="caution">
    <text evidence="2">The sequence shown here is derived from an EMBL/GenBank/DDBJ whole genome shotgun (WGS) entry which is preliminary data.</text>
</comment>
<keyword evidence="3" id="KW-1185">Reference proteome</keyword>